<organism evidence="2 3">
    <name type="scientific">Candidatus Phaeomarinibacter ectocarpi</name>
    <dbReference type="NCBI Taxonomy" id="1458461"/>
    <lineage>
        <taxon>Bacteria</taxon>
        <taxon>Pseudomonadati</taxon>
        <taxon>Pseudomonadota</taxon>
        <taxon>Alphaproteobacteria</taxon>
        <taxon>Hyphomicrobiales</taxon>
        <taxon>Parvibaculaceae</taxon>
        <taxon>Candidatus Phaeomarinibacter</taxon>
    </lineage>
</organism>
<name>X5MBZ5_9HYPH</name>
<dbReference type="Gene3D" id="1.10.3990.20">
    <property type="entry name" value="protein bp1543"/>
    <property type="match status" value="1"/>
</dbReference>
<protein>
    <recommendedName>
        <fullName evidence="1">Ribbon-helix-helix domain-containing protein</fullName>
    </recommendedName>
</protein>
<sequence>MPAEIKRSVTLSGHRTSITLEPEFWSALKEMACTRKVSVNELVRQIDEGRDGDDPRGLSSEVRVHVLAHFKQAPDCTTDDET</sequence>
<dbReference type="InterPro" id="IPR038268">
    <property type="entry name" value="RHH_sf"/>
</dbReference>
<dbReference type="Pfam" id="PF13467">
    <property type="entry name" value="RHH_4"/>
    <property type="match status" value="1"/>
</dbReference>
<dbReference type="CDD" id="cd21631">
    <property type="entry name" value="RHH_CopG_NikR-like"/>
    <property type="match status" value="1"/>
</dbReference>
<dbReference type="RefSeq" id="WP_043949553.1">
    <property type="nucleotide sequence ID" value="NZ_HG966617.1"/>
</dbReference>
<dbReference type="AlphaFoldDB" id="X5MBZ5"/>
<gene>
    <name evidence="2" type="ORF">BN1012_Phect443</name>
</gene>
<dbReference type="STRING" id="1458461.BN1012_Phect443"/>
<dbReference type="KEGG" id="pect:BN1012_Phect443"/>
<dbReference type="Proteomes" id="UP000032160">
    <property type="component" value="Chromosome I"/>
</dbReference>
<dbReference type="HOGENOM" id="CLU_155738_3_0_5"/>
<dbReference type="OrthoDB" id="7477016at2"/>
<dbReference type="InterPro" id="IPR027373">
    <property type="entry name" value="RHH_dom"/>
</dbReference>
<keyword evidence="3" id="KW-1185">Reference proteome</keyword>
<feature type="domain" description="Ribbon-helix-helix" evidence="1">
    <location>
        <begin position="5"/>
        <end position="69"/>
    </location>
</feature>
<evidence type="ECO:0000313" key="3">
    <source>
        <dbReference type="Proteomes" id="UP000032160"/>
    </source>
</evidence>
<evidence type="ECO:0000259" key="1">
    <source>
        <dbReference type="Pfam" id="PF13467"/>
    </source>
</evidence>
<proteinExistence type="predicted"/>
<dbReference type="EMBL" id="HG966617">
    <property type="protein sequence ID" value="CDO58657.1"/>
    <property type="molecule type" value="Genomic_DNA"/>
</dbReference>
<accession>X5MBZ5</accession>
<reference evidence="2 3" key="1">
    <citation type="journal article" date="2014" name="Front. Genet.">
        <title>Genome and metabolic network of "Candidatus Phaeomarinobacter ectocarpi" Ec32, a new candidate genus of Alphaproteobacteria frequently associated with brown algae.</title>
        <authorList>
            <person name="Dittami S.M."/>
            <person name="Barbeyron T."/>
            <person name="Boyen C."/>
            <person name="Cambefort J."/>
            <person name="Collet G."/>
            <person name="Delage L."/>
            <person name="Gobet A."/>
            <person name="Groisillier A."/>
            <person name="Leblanc C."/>
            <person name="Michel G."/>
            <person name="Scornet D."/>
            <person name="Siegel A."/>
            <person name="Tapia J.E."/>
            <person name="Tonon T."/>
        </authorList>
    </citation>
    <scope>NUCLEOTIDE SEQUENCE [LARGE SCALE GENOMIC DNA]</scope>
    <source>
        <strain evidence="2 3">Ec32</strain>
    </source>
</reference>
<evidence type="ECO:0000313" key="2">
    <source>
        <dbReference type="EMBL" id="CDO58657.1"/>
    </source>
</evidence>